<organism evidence="2 3">
    <name type="scientific">Ramlibacter monticola</name>
    <dbReference type="NCBI Taxonomy" id="1926872"/>
    <lineage>
        <taxon>Bacteria</taxon>
        <taxon>Pseudomonadati</taxon>
        <taxon>Pseudomonadota</taxon>
        <taxon>Betaproteobacteria</taxon>
        <taxon>Burkholderiales</taxon>
        <taxon>Comamonadaceae</taxon>
        <taxon>Ramlibacter</taxon>
    </lineage>
</organism>
<name>A0A936YZ89_9BURK</name>
<gene>
    <name evidence="2" type="ORF">JJ685_08885</name>
</gene>
<proteinExistence type="predicted"/>
<dbReference type="InterPro" id="IPR008947">
    <property type="entry name" value="PLipase_C/P1_nuclease_dom_sf"/>
</dbReference>
<dbReference type="InterPro" id="IPR009003">
    <property type="entry name" value="Peptidase_S1_PA"/>
</dbReference>
<sequence length="794" mass="86037">MSVLDLDYNFAGLSLQDLLEARELYHWHLLSKPNVVGTAIGYYLIRKDEAWPSKPGEGRNPRAKKSYARTLFNSEVRDYSWPCILAFVRQWEPRKAFAEGGSRKASEIVPKTLYMPDGRAVPVCVVEVGDEQPIAVLPPVDGPRPSFPLGGGCPITLDAQGERRSATAGCLVTDGHTTYVLTARHACGEPGQIVSSVLREGEERIGVTAGKQLKRLEFSTVYTRFPGGRAYSALDVGLVRVDRVADWTCNTYGLPALGPLADVHEGNLSLRLIDQPVVGYGAASGLLRGSIKALFYRHRSVGGFDYVADFMIAPGDGVQTRPGDSGMVWHLDVTPNIRDNPDLPVSQRVLRPLAMEWGGQLIGDSPRAQRFAVATSLSSICRLLDVELVTDVGRGVSGYWGRTGHYSIAALAIEHVHNAKLKKFLRANAAILSFDLGTIAQTGFDKSVGQLSAADGFVPLADVPDEIWKKLSKSKGGRTGGRDTTGGAQRSNGPEHPNHYADIDAPGPTGKSLLELCREDPDTYLNPDAWLQFYADMAIRLKEAGHADQAKQYTSKLKQGLLPFRLWQFFDAMVGFVQDGDIEGFLTAAGTAAHYVGDASQPLHGSVMADGNREMESPRIDPETNEPFIYGKGIHSAYETKMVSRYAEDLIQQAGAMLSDAAPLQACKSGAQYARAVIELMHIVAKKLPPQKILDEFEEAGGESKVATLDGMYEKLGRPTAAVLAEGVRFLALLWESAWTAGGGAQQAASSLVALEKADIRKRYLKINFVPSVTLDEIGNHLTADGASASGWSI</sequence>
<dbReference type="Proteomes" id="UP000599109">
    <property type="component" value="Unassembled WGS sequence"/>
</dbReference>
<dbReference type="EMBL" id="JAEQNE010000002">
    <property type="protein sequence ID" value="MBL0391251.1"/>
    <property type="molecule type" value="Genomic_DNA"/>
</dbReference>
<evidence type="ECO:0000256" key="1">
    <source>
        <dbReference type="SAM" id="MobiDB-lite"/>
    </source>
</evidence>
<protein>
    <submittedName>
        <fullName evidence="2">S1/P1 Nuclease</fullName>
    </submittedName>
</protein>
<reference evidence="2 3" key="1">
    <citation type="journal article" date="2017" name="Int. J. Syst. Evol. Microbiol.">
        <title>Ramlibacter monticola sp. nov., isolated from forest soil.</title>
        <authorList>
            <person name="Chaudhary D.K."/>
            <person name="Kim J."/>
        </authorList>
    </citation>
    <scope>NUCLEOTIDE SEQUENCE [LARGE SCALE GENOMIC DNA]</scope>
    <source>
        <strain evidence="2 3">KACC 19175</strain>
    </source>
</reference>
<feature type="region of interest" description="Disordered" evidence="1">
    <location>
        <begin position="472"/>
        <end position="505"/>
    </location>
</feature>
<evidence type="ECO:0000313" key="3">
    <source>
        <dbReference type="Proteomes" id="UP000599109"/>
    </source>
</evidence>
<keyword evidence="3" id="KW-1185">Reference proteome</keyword>
<dbReference type="Gene3D" id="1.10.575.10">
    <property type="entry name" value="P1 Nuclease"/>
    <property type="match status" value="1"/>
</dbReference>
<dbReference type="AlphaFoldDB" id="A0A936YZ89"/>
<comment type="caution">
    <text evidence="2">The sequence shown here is derived from an EMBL/GenBank/DDBJ whole genome shotgun (WGS) entry which is preliminary data.</text>
</comment>
<evidence type="ECO:0000313" key="2">
    <source>
        <dbReference type="EMBL" id="MBL0391251.1"/>
    </source>
</evidence>
<accession>A0A936YZ89</accession>
<dbReference type="GO" id="GO:0016788">
    <property type="term" value="F:hydrolase activity, acting on ester bonds"/>
    <property type="evidence" value="ECO:0007669"/>
    <property type="project" value="InterPro"/>
</dbReference>
<dbReference type="SUPFAM" id="SSF48537">
    <property type="entry name" value="Phospholipase C/P1 nuclease"/>
    <property type="match status" value="1"/>
</dbReference>
<dbReference type="RefSeq" id="WP_201673895.1">
    <property type="nucleotide sequence ID" value="NZ_JAEQNE010000002.1"/>
</dbReference>
<dbReference type="SUPFAM" id="SSF50494">
    <property type="entry name" value="Trypsin-like serine proteases"/>
    <property type="match status" value="1"/>
</dbReference>